<dbReference type="SUPFAM" id="SSF48371">
    <property type="entry name" value="ARM repeat"/>
    <property type="match status" value="1"/>
</dbReference>
<organism evidence="5 6">
    <name type="scientific">Malassezia vespertilionis</name>
    <dbReference type="NCBI Taxonomy" id="2020962"/>
    <lineage>
        <taxon>Eukaryota</taxon>
        <taxon>Fungi</taxon>
        <taxon>Dikarya</taxon>
        <taxon>Basidiomycota</taxon>
        <taxon>Ustilaginomycotina</taxon>
        <taxon>Malasseziomycetes</taxon>
        <taxon>Malasseziales</taxon>
        <taxon>Malasseziaceae</taxon>
        <taxon>Malassezia</taxon>
    </lineage>
</organism>
<dbReference type="Pfam" id="PF08623">
    <property type="entry name" value="TIP120"/>
    <property type="match status" value="1"/>
</dbReference>
<dbReference type="Proteomes" id="UP000232875">
    <property type="component" value="Unassembled WGS sequence"/>
</dbReference>
<evidence type="ECO:0000256" key="3">
    <source>
        <dbReference type="ARBA" id="ARBA00022786"/>
    </source>
</evidence>
<proteinExistence type="inferred from homology"/>
<dbReference type="InterPro" id="IPR013932">
    <property type="entry name" value="TATA-bd_TIP120"/>
</dbReference>
<evidence type="ECO:0000313" key="5">
    <source>
        <dbReference type="EMBL" id="PKI84311.1"/>
    </source>
</evidence>
<dbReference type="AlphaFoldDB" id="A0A2N1JCL4"/>
<sequence length="1221" mass="131984">MGANRTAMLALLDKARILPYSDFRYMALNDLVSVVSHESYAYHPLEEKLESAAVQQTLDLLKDKNTEVKNLTVKTLGTLSTHVRDANYTVIITSLTNLVLGEGEEERDIASLALRTVMQEIGENSPRAQIAVQTVIPAFVGQVQSASVNAAQRISAMDVLNDTVSHFPMCLARQIPLQYLILDTLLGALQGRMAMCKRAIQGLGMLAVECTPEAYAKILNDGLAGLKGSREQVRVSVQLLGLLARETLMRLRPSSPEYAQQVVQLLRSLGDQPDEEADELRELCLQTLTSLFTYSIIPGSIDVHPLVELDLLLLKHDPNAADYNDEEEVEEDEDDLLDEQYSDDDDLSWKVRRAACKQLASLFQHHLDAVRQMAYTITSALTARFGEREENVRLEIYSTFTLFLLRLAGDPEVNALQKRKHDASELALPCPDAAPLLDLLPAAVRSLCAQANTGSAVTQIACLDTLAQLVLVFGGGMAQHSDAILHSIRRVLQGGKDAAGGRSRTLAAVALFSELAAAAPKETARQLDYVVHVFSEASFSKQHRTALEGMRATALLISSVVPVLGAQAIQPQLMRLYQVAIDVMQRAEEDQSLREASLATLGLLLSLGASALEDALPVALDTLKARLQHEVLRPAALAVTLDVLQSADRQGLYWDAFAGGCLPILIGLAKNAHKHNGLLALECLQAAISLLREQMPVQDRTAIVQLLATIPLQIESPALAPALALADVLVEVDPTLARAVADALLPPLLPLLGSPVLAPKAVDALTVLLRSLAAAEDALAPALVSSLERAWETQSAGQLHNVPVPLAFARCLGAAASTSAALPSVLGRVSEMVGAVDSAGQSLALYTLGVLGQQGTLCGWPNASSTFARILAAPESAGRSFALGGMLLGDAQFLALVQARLDQEPLQTLRIFRDALAIASHEQLKHMSHTLWPAIFALGMPEEVDDAGQVALDVCSECVARMVFTEPPTLLAELEREVNSPLASRRAMVLGAVRTMVTLDRAHALDESLSPALWYFLQLLSDQHLLVRRNAVMALHAALYNRPDLVKAHLGMLLPKLFQATVVREDLKRKVAMGPFTVIQDDGLDLRKNALETIFTLLDNSFEQVHVPDVAKCAVQTLSDDDGIKLLGCLIIVRLVDLVPGQIAPFLSDMVGPLRTILTRKTRDGATKQEIEKATELTHAALRVLAKLGTTCEVSAYPDFNELLSQTQQSPHGALLAKLVV</sequence>
<dbReference type="InterPro" id="IPR039852">
    <property type="entry name" value="CAND1/CAND2"/>
</dbReference>
<dbReference type="GO" id="GO:0010265">
    <property type="term" value="P:SCF complex assembly"/>
    <property type="evidence" value="ECO:0007669"/>
    <property type="project" value="InterPro"/>
</dbReference>
<evidence type="ECO:0000259" key="4">
    <source>
        <dbReference type="Pfam" id="PF08623"/>
    </source>
</evidence>
<name>A0A2N1JCL4_9BASI</name>
<dbReference type="InterPro" id="IPR011989">
    <property type="entry name" value="ARM-like"/>
</dbReference>
<evidence type="ECO:0000256" key="2">
    <source>
        <dbReference type="ARBA" id="ARBA00022737"/>
    </source>
</evidence>
<dbReference type="InterPro" id="IPR016024">
    <property type="entry name" value="ARM-type_fold"/>
</dbReference>
<accession>A0A2N1JCL4</accession>
<reference evidence="5 6" key="1">
    <citation type="submission" date="2017-10" db="EMBL/GenBank/DDBJ databases">
        <title>A novel species of cold-tolerant Malassezia isolated from bats.</title>
        <authorList>
            <person name="Lorch J.M."/>
            <person name="Palmer J.M."/>
            <person name="Vanderwolf K.J."/>
            <person name="Schmidt K.Z."/>
            <person name="Verant M.L."/>
            <person name="Weller T.J."/>
            <person name="Blehert D.S."/>
        </authorList>
    </citation>
    <scope>NUCLEOTIDE SEQUENCE [LARGE SCALE GENOMIC DNA]</scope>
    <source>
        <strain evidence="5 6">NWHC:44797-103</strain>
    </source>
</reference>
<keyword evidence="3" id="KW-0833">Ubl conjugation pathway</keyword>
<gene>
    <name evidence="5" type="ORF">MVES_001536</name>
</gene>
<dbReference type="Gene3D" id="1.25.10.10">
    <property type="entry name" value="Leucine-rich Repeat Variant"/>
    <property type="match status" value="1"/>
</dbReference>
<dbReference type="STRING" id="2020962.A0A2N1JCL4"/>
<dbReference type="EMBL" id="KZ454989">
    <property type="protein sequence ID" value="PKI84311.1"/>
    <property type="molecule type" value="Genomic_DNA"/>
</dbReference>
<dbReference type="OrthoDB" id="6260732at2759"/>
<keyword evidence="2" id="KW-0677">Repeat</keyword>
<protein>
    <recommendedName>
        <fullName evidence="4">TATA-binding protein interacting (TIP20) domain-containing protein</fullName>
    </recommendedName>
</protein>
<evidence type="ECO:0000256" key="1">
    <source>
        <dbReference type="ARBA" id="ARBA00007657"/>
    </source>
</evidence>
<feature type="domain" description="TATA-binding protein interacting (TIP20)" evidence="4">
    <location>
        <begin position="1045"/>
        <end position="1206"/>
    </location>
</feature>
<keyword evidence="6" id="KW-1185">Reference proteome</keyword>
<comment type="similarity">
    <text evidence="1">Belongs to the CAND family.</text>
</comment>
<dbReference type="PANTHER" id="PTHR12696">
    <property type="entry name" value="TIP120"/>
    <property type="match status" value="1"/>
</dbReference>
<evidence type="ECO:0000313" key="6">
    <source>
        <dbReference type="Proteomes" id="UP000232875"/>
    </source>
</evidence>